<feature type="transmembrane region" description="Helical" evidence="1">
    <location>
        <begin position="30"/>
        <end position="47"/>
    </location>
</feature>
<organism evidence="2 3">
    <name type="scientific">Corynebacterium canis</name>
    <dbReference type="NCBI Taxonomy" id="679663"/>
    <lineage>
        <taxon>Bacteria</taxon>
        <taxon>Bacillati</taxon>
        <taxon>Actinomycetota</taxon>
        <taxon>Actinomycetes</taxon>
        <taxon>Mycobacteriales</taxon>
        <taxon>Corynebacteriaceae</taxon>
        <taxon>Corynebacterium</taxon>
    </lineage>
</organism>
<keyword evidence="1" id="KW-1133">Transmembrane helix</keyword>
<sequence>MSYLLTALDILAISVLVFCIYLPRYRRTDLAFALLGLNVGVHVVSLALVSAEASASIGFGLGLFGVLSIIRLRSSEISQREVAFYVASLAIALITGGAATSTNAAVLLVIIVSVCAIAEWLPLLQPTAQIEVHFDRAMTDQAELKAYAETLLGADVLSVTPTRIDQVNDLTYALVTVRASAARQAELVPS</sequence>
<dbReference type="InterPro" id="IPR032531">
    <property type="entry name" value="DUF4956"/>
</dbReference>
<dbReference type="EMBL" id="VOHM01000001">
    <property type="protein sequence ID" value="TWT29065.1"/>
    <property type="molecule type" value="Genomic_DNA"/>
</dbReference>
<feature type="transmembrane region" description="Helical" evidence="1">
    <location>
        <begin position="6"/>
        <end position="23"/>
    </location>
</feature>
<reference evidence="2 3" key="1">
    <citation type="submission" date="2019-08" db="EMBL/GenBank/DDBJ databases">
        <authorList>
            <person name="Lei W."/>
        </authorList>
    </citation>
    <scope>NUCLEOTIDE SEQUENCE [LARGE SCALE GENOMIC DNA]</scope>
    <source>
        <strain evidence="2 3">CCUG 58627</strain>
    </source>
</reference>
<accession>A0A5C5UUP1</accession>
<dbReference type="AlphaFoldDB" id="A0A5C5UUP1"/>
<keyword evidence="3" id="KW-1185">Reference proteome</keyword>
<keyword evidence="1" id="KW-0812">Transmembrane</keyword>
<proteinExistence type="predicted"/>
<evidence type="ECO:0000313" key="3">
    <source>
        <dbReference type="Proteomes" id="UP000320791"/>
    </source>
</evidence>
<comment type="caution">
    <text evidence="2">The sequence shown here is derived from an EMBL/GenBank/DDBJ whole genome shotgun (WGS) entry which is preliminary data.</text>
</comment>
<feature type="transmembrane region" description="Helical" evidence="1">
    <location>
        <begin position="105"/>
        <end position="124"/>
    </location>
</feature>
<name>A0A5C5UUP1_9CORY</name>
<feature type="transmembrane region" description="Helical" evidence="1">
    <location>
        <begin position="82"/>
        <end position="99"/>
    </location>
</feature>
<keyword evidence="1" id="KW-0472">Membrane</keyword>
<dbReference type="OrthoDB" id="3827267at2"/>
<dbReference type="Proteomes" id="UP000320791">
    <property type="component" value="Unassembled WGS sequence"/>
</dbReference>
<dbReference type="Pfam" id="PF16316">
    <property type="entry name" value="DUF4956"/>
    <property type="match status" value="1"/>
</dbReference>
<evidence type="ECO:0000313" key="2">
    <source>
        <dbReference type="EMBL" id="TWT29065.1"/>
    </source>
</evidence>
<evidence type="ECO:0000256" key="1">
    <source>
        <dbReference type="SAM" id="Phobius"/>
    </source>
</evidence>
<dbReference type="RefSeq" id="WP_146323181.1">
    <property type="nucleotide sequence ID" value="NZ_BAABLR010000076.1"/>
</dbReference>
<gene>
    <name evidence="2" type="ORF">FRX94_00650</name>
</gene>
<feature type="transmembrane region" description="Helical" evidence="1">
    <location>
        <begin position="53"/>
        <end position="70"/>
    </location>
</feature>
<protein>
    <submittedName>
        <fullName evidence="2">DUF4956 domain-containing protein</fullName>
    </submittedName>
</protein>